<name>A8SC12_9FIRM</name>
<reference evidence="1 2" key="2">
    <citation type="submission" date="2007-09" db="EMBL/GenBank/DDBJ databases">
        <authorList>
            <person name="Fulton L."/>
            <person name="Clifton S."/>
            <person name="Fulton B."/>
            <person name="Xu J."/>
            <person name="Minx P."/>
            <person name="Pepin K.H."/>
            <person name="Johnson M."/>
            <person name="Thiruvilangam P."/>
            <person name="Bhonagiri V."/>
            <person name="Nash W.E."/>
            <person name="Mardis E.R."/>
            <person name="Wilson R.K."/>
        </authorList>
    </citation>
    <scope>NUCLEOTIDE SEQUENCE [LARGE SCALE GENOMIC DNA]</scope>
    <source>
        <strain evidence="1 2">M21/2</strain>
    </source>
</reference>
<reference evidence="1 2" key="1">
    <citation type="submission" date="2007-09" db="EMBL/GenBank/DDBJ databases">
        <title>Draft genome sequence of Faecalibacterium prausnitzii M21/2.</title>
        <authorList>
            <person name="Sudarsanam P."/>
            <person name="Ley R."/>
            <person name="Guruge J."/>
            <person name="Turnbaugh P.J."/>
            <person name="Mahowald M."/>
            <person name="Liep D."/>
            <person name="Gordon J."/>
        </authorList>
    </citation>
    <scope>NUCLEOTIDE SEQUENCE [LARGE SCALE GENOMIC DNA]</scope>
    <source>
        <strain evidence="1 2">M21/2</strain>
    </source>
</reference>
<evidence type="ECO:0000313" key="1">
    <source>
        <dbReference type="EMBL" id="EDP21496.1"/>
    </source>
</evidence>
<accession>A8SC12</accession>
<dbReference type="EMBL" id="ABED02000026">
    <property type="protein sequence ID" value="EDP21496.1"/>
    <property type="molecule type" value="Genomic_DNA"/>
</dbReference>
<dbReference type="AlphaFoldDB" id="A8SC12"/>
<sequence length="40" mass="4488">MASVPVFYRDFWAERKKAPEGGCSPGKDVDIIRSWGMRGS</sequence>
<evidence type="ECO:0000313" key="2">
    <source>
        <dbReference type="Proteomes" id="UP000005945"/>
    </source>
</evidence>
<proteinExistence type="predicted"/>
<gene>
    <name evidence="1" type="ORF">FAEPRAM212_01821</name>
</gene>
<organism evidence="1 2">
    <name type="scientific">Faecalibacterium prausnitzii M21/2</name>
    <dbReference type="NCBI Taxonomy" id="411485"/>
    <lineage>
        <taxon>Bacteria</taxon>
        <taxon>Bacillati</taxon>
        <taxon>Bacillota</taxon>
        <taxon>Clostridia</taxon>
        <taxon>Eubacteriales</taxon>
        <taxon>Oscillospiraceae</taxon>
        <taxon>Faecalibacterium</taxon>
    </lineage>
</organism>
<comment type="caution">
    <text evidence="1">The sequence shown here is derived from an EMBL/GenBank/DDBJ whole genome shotgun (WGS) entry which is preliminary data.</text>
</comment>
<protein>
    <submittedName>
        <fullName evidence="1">Uncharacterized protein</fullName>
    </submittedName>
</protein>
<dbReference type="Proteomes" id="UP000005945">
    <property type="component" value="Unassembled WGS sequence"/>
</dbReference>
<dbReference type="HOGENOM" id="CLU_3289957_0_0_9"/>